<comment type="caution">
    <text evidence="8">The sequence shown here is derived from an EMBL/GenBank/DDBJ whole genome shotgun (WGS) entry which is preliminary data.</text>
</comment>
<evidence type="ECO:0000313" key="8">
    <source>
        <dbReference type="EMBL" id="GEK21819.1"/>
    </source>
</evidence>
<dbReference type="GO" id="GO:0050545">
    <property type="term" value="F:sulfopyruvate decarboxylase activity"/>
    <property type="evidence" value="ECO:0007669"/>
    <property type="project" value="TreeGrafter"/>
</dbReference>
<evidence type="ECO:0000256" key="6">
    <source>
        <dbReference type="ARBA" id="ARBA00022842"/>
    </source>
</evidence>
<reference evidence="8 9" key="1">
    <citation type="submission" date="2019-07" db="EMBL/GenBank/DDBJ databases">
        <title>Whole genome shotgun sequence of Cellulomonas xylanilytica NBRC 101102.</title>
        <authorList>
            <person name="Hosoyama A."/>
            <person name="Uohara A."/>
            <person name="Ohji S."/>
            <person name="Ichikawa N."/>
        </authorList>
    </citation>
    <scope>NUCLEOTIDE SEQUENCE [LARGE SCALE GENOMIC DNA]</scope>
    <source>
        <strain evidence="8 9">NBRC 101102</strain>
    </source>
</reference>
<dbReference type="EMBL" id="BJUB01000007">
    <property type="protein sequence ID" value="GEK21819.1"/>
    <property type="molecule type" value="Genomic_DNA"/>
</dbReference>
<dbReference type="PANTHER" id="PTHR37311:SF1">
    <property type="entry name" value="2-PHOSPHOSULFOLACTATE PHOSPHATASE-RELATED"/>
    <property type="match status" value="1"/>
</dbReference>
<gene>
    <name evidence="8" type="ORF">CXY01_23390</name>
</gene>
<sequence length="329" mass="34750">MDLALDAPELHELPSFCNDRLHVTLRGSPKLRNHQLHLVAEPDREVVKESVHGAPVGFGARRRQAARWHTRPVIATLPDQRPARVRLEWGLTGALHLLGPDGSASLVVVVDVLSFSTAVTVACDQGVVVHPYPHRDPAAADALAARLGASLAQPRGDGRLSLSPASLLDLRGGRLVLPSPNGATIAHGLASTGATVVAGCLRNATAVARSAAEHLAEDPQHDVVLVPAGERWPDGSLRPCLEDLLGAGAIAAALRDDHLSVEARAAAQLWRATLDPPATIQESTSGRELTASGWSDDVTIAVDLDATDTVARLLDDGTGPAFRADRRFR</sequence>
<dbReference type="Pfam" id="PF04029">
    <property type="entry name" value="2-ph_phosp"/>
    <property type="match status" value="1"/>
</dbReference>
<keyword evidence="9" id="KW-1185">Reference proteome</keyword>
<keyword evidence="6" id="KW-0460">Magnesium</keyword>
<evidence type="ECO:0000313" key="9">
    <source>
        <dbReference type="Proteomes" id="UP000321118"/>
    </source>
</evidence>
<name>A0A510V4L3_9CELL</name>
<dbReference type="GO" id="GO:0000287">
    <property type="term" value="F:magnesium ion binding"/>
    <property type="evidence" value="ECO:0007669"/>
    <property type="project" value="InterPro"/>
</dbReference>
<evidence type="ECO:0000256" key="4">
    <source>
        <dbReference type="ARBA" id="ARBA00021948"/>
    </source>
</evidence>
<evidence type="ECO:0000256" key="2">
    <source>
        <dbReference type="ARBA" id="ARBA00009997"/>
    </source>
</evidence>
<comment type="catalytic activity">
    <reaction evidence="7">
        <text>(2R)-O-phospho-3-sulfolactate + H2O = (2R)-3-sulfolactate + phosphate</text>
        <dbReference type="Rhea" id="RHEA:23416"/>
        <dbReference type="ChEBI" id="CHEBI:15377"/>
        <dbReference type="ChEBI" id="CHEBI:15597"/>
        <dbReference type="ChEBI" id="CHEBI:43474"/>
        <dbReference type="ChEBI" id="CHEBI:58738"/>
        <dbReference type="EC" id="3.1.3.71"/>
    </reaction>
</comment>
<accession>A0A510V4L3</accession>
<dbReference type="SUPFAM" id="SSF142823">
    <property type="entry name" value="ComB-like"/>
    <property type="match status" value="1"/>
</dbReference>
<dbReference type="EC" id="3.1.3.71" evidence="3"/>
<evidence type="ECO:0000256" key="3">
    <source>
        <dbReference type="ARBA" id="ARBA00012953"/>
    </source>
</evidence>
<keyword evidence="5" id="KW-0378">Hydrolase</keyword>
<evidence type="ECO:0000256" key="1">
    <source>
        <dbReference type="ARBA" id="ARBA00001946"/>
    </source>
</evidence>
<organism evidence="8 9">
    <name type="scientific">Cellulomonas xylanilytica</name>
    <dbReference type="NCBI Taxonomy" id="233583"/>
    <lineage>
        <taxon>Bacteria</taxon>
        <taxon>Bacillati</taxon>
        <taxon>Actinomycetota</taxon>
        <taxon>Actinomycetes</taxon>
        <taxon>Micrococcales</taxon>
        <taxon>Cellulomonadaceae</taxon>
        <taxon>Cellulomonas</taxon>
    </lineage>
</organism>
<comment type="similarity">
    <text evidence="2">Belongs to the ComB family.</text>
</comment>
<dbReference type="InterPro" id="IPR005238">
    <property type="entry name" value="ComB-like"/>
</dbReference>
<dbReference type="Proteomes" id="UP000321118">
    <property type="component" value="Unassembled WGS sequence"/>
</dbReference>
<dbReference type="PANTHER" id="PTHR37311">
    <property type="entry name" value="2-PHOSPHOSULFOLACTATE PHOSPHATASE-RELATED"/>
    <property type="match status" value="1"/>
</dbReference>
<comment type="cofactor">
    <cofactor evidence="1">
        <name>Mg(2+)</name>
        <dbReference type="ChEBI" id="CHEBI:18420"/>
    </cofactor>
</comment>
<protein>
    <recommendedName>
        <fullName evidence="4">Probable 2-phosphosulfolactate phosphatase</fullName>
        <ecNumber evidence="3">3.1.3.71</ecNumber>
    </recommendedName>
</protein>
<proteinExistence type="inferred from homology"/>
<dbReference type="GO" id="GO:0050532">
    <property type="term" value="F:2-phosphosulfolactate phosphatase activity"/>
    <property type="evidence" value="ECO:0007669"/>
    <property type="project" value="UniProtKB-EC"/>
</dbReference>
<dbReference type="AlphaFoldDB" id="A0A510V4L3"/>
<evidence type="ECO:0000256" key="5">
    <source>
        <dbReference type="ARBA" id="ARBA00022801"/>
    </source>
</evidence>
<dbReference type="InterPro" id="IPR036702">
    <property type="entry name" value="ComB-like_sf"/>
</dbReference>
<evidence type="ECO:0000256" key="7">
    <source>
        <dbReference type="ARBA" id="ARBA00033711"/>
    </source>
</evidence>
<dbReference type="Gene3D" id="3.90.1560.10">
    <property type="entry name" value="ComB-like"/>
    <property type="match status" value="1"/>
</dbReference>